<name>A0A3B1CN75_9ZZZZ</name>
<keyword evidence="1" id="KW-0812">Transmembrane</keyword>
<keyword evidence="1" id="KW-1133">Transmembrane helix</keyword>
<reference evidence="2" key="1">
    <citation type="submission" date="2018-06" db="EMBL/GenBank/DDBJ databases">
        <authorList>
            <person name="Zhirakovskaya E."/>
        </authorList>
    </citation>
    <scope>NUCLEOTIDE SEQUENCE</scope>
</reference>
<gene>
    <name evidence="2" type="ORF">MNBD_NITROSPINAE05-175</name>
</gene>
<keyword evidence="1" id="KW-0472">Membrane</keyword>
<dbReference type="AlphaFoldDB" id="A0A3B1CN75"/>
<protein>
    <submittedName>
        <fullName evidence="2">Uncharacterized protein</fullName>
    </submittedName>
</protein>
<feature type="transmembrane region" description="Helical" evidence="1">
    <location>
        <begin position="20"/>
        <end position="46"/>
    </location>
</feature>
<proteinExistence type="predicted"/>
<feature type="transmembrane region" description="Helical" evidence="1">
    <location>
        <begin position="52"/>
        <end position="71"/>
    </location>
</feature>
<evidence type="ECO:0000313" key="2">
    <source>
        <dbReference type="EMBL" id="VAX29752.1"/>
    </source>
</evidence>
<dbReference type="EMBL" id="UOGG01000091">
    <property type="protein sequence ID" value="VAX29752.1"/>
    <property type="molecule type" value="Genomic_DNA"/>
</dbReference>
<sequence>MFKIELRPEIRKTLKDPDRFAKGLSAVYTGLVLSMGGVGIMLFLFFQKPENVLHPTWLIVLGFAIVAWGEWQKYQSK</sequence>
<organism evidence="2">
    <name type="scientific">hydrothermal vent metagenome</name>
    <dbReference type="NCBI Taxonomy" id="652676"/>
    <lineage>
        <taxon>unclassified sequences</taxon>
        <taxon>metagenomes</taxon>
        <taxon>ecological metagenomes</taxon>
    </lineage>
</organism>
<accession>A0A3B1CN75</accession>
<evidence type="ECO:0000256" key="1">
    <source>
        <dbReference type="SAM" id="Phobius"/>
    </source>
</evidence>